<dbReference type="GO" id="GO:0034975">
    <property type="term" value="P:protein folding in endoplasmic reticulum"/>
    <property type="evidence" value="ECO:0007669"/>
    <property type="project" value="TreeGrafter"/>
</dbReference>
<dbReference type="Pfam" id="PF13181">
    <property type="entry name" value="TPR_8"/>
    <property type="match status" value="1"/>
</dbReference>
<dbReference type="WBParaSite" id="NBR_0001096301-mRNA-1">
    <property type="protein sequence ID" value="NBR_0001096301-mRNA-1"/>
    <property type="gene ID" value="NBR_0001096301"/>
</dbReference>
<keyword evidence="2" id="KW-0732">Signal</keyword>
<evidence type="ECO:0000256" key="5">
    <source>
        <dbReference type="ARBA" id="ARBA00022824"/>
    </source>
</evidence>
<dbReference type="PANTHER" id="PTHR44140">
    <property type="entry name" value="LD25575P"/>
    <property type="match status" value="1"/>
</dbReference>
<protein>
    <submittedName>
        <fullName evidence="8">DnaJ homolog subfamily C member 3 (inferred by orthology to a human protein)</fullName>
    </submittedName>
</protein>
<evidence type="ECO:0000256" key="1">
    <source>
        <dbReference type="ARBA" id="ARBA00004319"/>
    </source>
</evidence>
<comment type="subcellular location">
    <subcellularLocation>
        <location evidence="1">Endoplasmic reticulum lumen</location>
    </subcellularLocation>
</comment>
<evidence type="ECO:0000256" key="4">
    <source>
        <dbReference type="ARBA" id="ARBA00022803"/>
    </source>
</evidence>
<dbReference type="PROSITE" id="PS50005">
    <property type="entry name" value="TPR"/>
    <property type="match status" value="4"/>
</dbReference>
<sequence>LAYGSKDEIEKHLELGKTFLSKGQFADALTHYHAAIDLDPTNYQTLYRRATVYLAMGKSKAAIPDLDRVVELKADFTAARIQRGNVLLKQGEIDAAENDFNAVLASEPSHAEVSAKIDLISDLRQYLHQAKAFFERQDYSSAEYYLNKALEHLVWDPSLYRLRAKCLEVRGETRKAIADMRTLTKLVADSTEDYLRISQLYYGIGDVEESLNQIRECLKLNPDHKECFPFYKKVKKLAKMRESLNDAKGREDWMACLDKGQQILKFERDVNDIQMDTYRSLCKCNMEAIQQCTDVLENSDPNDVDVLCDRAEAYLLDERYDEAIEDFQKAQQAQEESRRAREGLEKAQKLKKQAGKRDYYKILGIKRNASKRDITKAYRKLAQKWHPDNFNDEAEKKKAEAKFIDIAAAKEVLSDDGKIFPRGVLFFPGGFMFREGGGPFSFKFNF</sequence>
<feature type="repeat" description="TPR" evidence="6">
    <location>
        <begin position="9"/>
        <end position="42"/>
    </location>
</feature>
<keyword evidence="3" id="KW-0677">Repeat</keyword>
<keyword evidence="4 6" id="KW-0802">TPR repeat</keyword>
<feature type="repeat" description="TPR" evidence="6">
    <location>
        <begin position="77"/>
        <end position="110"/>
    </location>
</feature>
<feature type="repeat" description="TPR" evidence="6">
    <location>
        <begin position="304"/>
        <end position="337"/>
    </location>
</feature>
<dbReference type="CDD" id="cd06257">
    <property type="entry name" value="DnaJ"/>
    <property type="match status" value="1"/>
</dbReference>
<dbReference type="Pfam" id="PF00226">
    <property type="entry name" value="DnaJ"/>
    <property type="match status" value="1"/>
</dbReference>
<dbReference type="Gene3D" id="1.10.287.110">
    <property type="entry name" value="DnaJ domain"/>
    <property type="match status" value="1"/>
</dbReference>
<proteinExistence type="predicted"/>
<evidence type="ECO:0000313" key="8">
    <source>
        <dbReference type="WBParaSite" id="NBR_0001096301-mRNA-1"/>
    </source>
</evidence>
<dbReference type="SMART" id="SM00271">
    <property type="entry name" value="DnaJ"/>
    <property type="match status" value="1"/>
</dbReference>
<keyword evidence="5" id="KW-0256">Endoplasmic reticulum</keyword>
<dbReference type="FunFam" id="1.25.40.10:FF:000224">
    <property type="entry name" value="DnaJ and TPR domain protein"/>
    <property type="match status" value="1"/>
</dbReference>
<reference evidence="8" key="1">
    <citation type="submission" date="2016-04" db="UniProtKB">
        <authorList>
            <consortium name="WormBaseParasite"/>
        </authorList>
    </citation>
    <scope>IDENTIFICATION</scope>
</reference>
<dbReference type="InterPro" id="IPR011990">
    <property type="entry name" value="TPR-like_helical_dom_sf"/>
</dbReference>
<dbReference type="PRINTS" id="PR00625">
    <property type="entry name" value="JDOMAIN"/>
</dbReference>
<dbReference type="AlphaFoldDB" id="A0A158QZZ4"/>
<dbReference type="GO" id="GO:0051787">
    <property type="term" value="F:misfolded protein binding"/>
    <property type="evidence" value="ECO:0007669"/>
    <property type="project" value="TreeGrafter"/>
</dbReference>
<feature type="repeat" description="TPR" evidence="6">
    <location>
        <begin position="191"/>
        <end position="224"/>
    </location>
</feature>
<dbReference type="PROSITE" id="PS50076">
    <property type="entry name" value="DNAJ_2"/>
    <property type="match status" value="1"/>
</dbReference>
<organism evidence="8">
    <name type="scientific">Nippostrongylus brasiliensis</name>
    <name type="common">Rat hookworm</name>
    <dbReference type="NCBI Taxonomy" id="27835"/>
    <lineage>
        <taxon>Eukaryota</taxon>
        <taxon>Metazoa</taxon>
        <taxon>Ecdysozoa</taxon>
        <taxon>Nematoda</taxon>
        <taxon>Chromadorea</taxon>
        <taxon>Rhabditida</taxon>
        <taxon>Rhabditina</taxon>
        <taxon>Rhabditomorpha</taxon>
        <taxon>Strongyloidea</taxon>
        <taxon>Heligmosomidae</taxon>
        <taxon>Nippostrongylus</taxon>
    </lineage>
</organism>
<dbReference type="Pfam" id="PF13432">
    <property type="entry name" value="TPR_16"/>
    <property type="match status" value="2"/>
</dbReference>
<dbReference type="InterPro" id="IPR036869">
    <property type="entry name" value="J_dom_sf"/>
</dbReference>
<accession>A0A158QZZ4</accession>
<dbReference type="GO" id="GO:0005788">
    <property type="term" value="C:endoplasmic reticulum lumen"/>
    <property type="evidence" value="ECO:0007669"/>
    <property type="project" value="UniProtKB-SubCell"/>
</dbReference>
<dbReference type="GO" id="GO:0051087">
    <property type="term" value="F:protein-folding chaperone binding"/>
    <property type="evidence" value="ECO:0007669"/>
    <property type="project" value="TreeGrafter"/>
</dbReference>
<evidence type="ECO:0000256" key="2">
    <source>
        <dbReference type="ARBA" id="ARBA00022729"/>
    </source>
</evidence>
<name>A0A158QZZ4_NIPBR</name>
<evidence type="ECO:0000256" key="6">
    <source>
        <dbReference type="PROSITE-ProRule" id="PRU00339"/>
    </source>
</evidence>
<dbReference type="InterPro" id="IPR019734">
    <property type="entry name" value="TPR_rpt"/>
</dbReference>
<dbReference type="PANTHER" id="PTHR44140:SF2">
    <property type="entry name" value="LD25575P"/>
    <property type="match status" value="1"/>
</dbReference>
<dbReference type="Pfam" id="PF13414">
    <property type="entry name" value="TPR_11"/>
    <property type="match status" value="1"/>
</dbReference>
<dbReference type="InterPro" id="IPR051727">
    <property type="entry name" value="DnaJ_C3_Co-chaperones"/>
</dbReference>
<dbReference type="Gene3D" id="1.25.40.10">
    <property type="entry name" value="Tetratricopeptide repeat domain"/>
    <property type="match status" value="1"/>
</dbReference>
<dbReference type="OMA" id="PFAHFQH"/>
<dbReference type="SMART" id="SM00028">
    <property type="entry name" value="TPR"/>
    <property type="match status" value="7"/>
</dbReference>
<evidence type="ECO:0000259" key="7">
    <source>
        <dbReference type="PROSITE" id="PS50076"/>
    </source>
</evidence>
<dbReference type="InterPro" id="IPR001623">
    <property type="entry name" value="DnaJ_domain"/>
</dbReference>
<feature type="domain" description="J" evidence="7">
    <location>
        <begin position="358"/>
        <end position="418"/>
    </location>
</feature>
<dbReference type="SUPFAM" id="SSF46565">
    <property type="entry name" value="Chaperone J-domain"/>
    <property type="match status" value="1"/>
</dbReference>
<dbReference type="SUPFAM" id="SSF48452">
    <property type="entry name" value="TPR-like"/>
    <property type="match status" value="1"/>
</dbReference>
<evidence type="ECO:0000256" key="3">
    <source>
        <dbReference type="ARBA" id="ARBA00022737"/>
    </source>
</evidence>